<dbReference type="STRING" id="655863.F0XED9"/>
<dbReference type="Proteomes" id="UP000007796">
    <property type="component" value="Unassembled WGS sequence"/>
</dbReference>
<evidence type="ECO:0000256" key="3">
    <source>
        <dbReference type="ARBA" id="ARBA00022630"/>
    </source>
</evidence>
<dbReference type="EMBL" id="GL629765">
    <property type="protein sequence ID" value="EFX03636.1"/>
    <property type="molecule type" value="Genomic_DNA"/>
</dbReference>
<evidence type="ECO:0000313" key="8">
    <source>
        <dbReference type="EMBL" id="EFX03636.1"/>
    </source>
</evidence>
<dbReference type="PROSITE" id="PS00862">
    <property type="entry name" value="OX2_COVAL_FAD"/>
    <property type="match status" value="1"/>
</dbReference>
<dbReference type="InParanoid" id="F0XED9"/>
<feature type="domain" description="FAD-binding PCMH-type" evidence="7">
    <location>
        <begin position="52"/>
        <end position="225"/>
    </location>
</feature>
<keyword evidence="9" id="KW-1185">Reference proteome</keyword>
<dbReference type="RefSeq" id="XP_014173118.1">
    <property type="nucleotide sequence ID" value="XM_014317643.1"/>
</dbReference>
<evidence type="ECO:0000313" key="9">
    <source>
        <dbReference type="Proteomes" id="UP000007796"/>
    </source>
</evidence>
<proteinExistence type="inferred from homology"/>
<evidence type="ECO:0000259" key="7">
    <source>
        <dbReference type="PROSITE" id="PS51387"/>
    </source>
</evidence>
<feature type="chain" id="PRO_5003260496" evidence="6">
    <location>
        <begin position="20"/>
        <end position="489"/>
    </location>
</feature>
<dbReference type="Pfam" id="PF01565">
    <property type="entry name" value="FAD_binding_4"/>
    <property type="match status" value="1"/>
</dbReference>
<keyword evidence="5" id="KW-0560">Oxidoreductase</keyword>
<keyword evidence="4" id="KW-0274">FAD</keyword>
<dbReference type="InterPro" id="IPR016166">
    <property type="entry name" value="FAD-bd_PCMH"/>
</dbReference>
<dbReference type="InterPro" id="IPR016169">
    <property type="entry name" value="FAD-bd_PCMH_sub2"/>
</dbReference>
<dbReference type="eggNOG" id="ENOG502QVGN">
    <property type="taxonomic scope" value="Eukaryota"/>
</dbReference>
<dbReference type="GO" id="GO:0016491">
    <property type="term" value="F:oxidoreductase activity"/>
    <property type="evidence" value="ECO:0007669"/>
    <property type="project" value="UniProtKB-KW"/>
</dbReference>
<dbReference type="InterPro" id="IPR012951">
    <property type="entry name" value="BBE"/>
</dbReference>
<feature type="signal peptide" evidence="6">
    <location>
        <begin position="1"/>
        <end position="19"/>
    </location>
</feature>
<evidence type="ECO:0000256" key="1">
    <source>
        <dbReference type="ARBA" id="ARBA00001974"/>
    </source>
</evidence>
<accession>F0XED9</accession>
<dbReference type="PANTHER" id="PTHR42973:SF39">
    <property type="entry name" value="FAD-BINDING PCMH-TYPE DOMAIN-CONTAINING PROTEIN"/>
    <property type="match status" value="1"/>
</dbReference>
<dbReference type="OrthoDB" id="415825at2759"/>
<comment type="cofactor">
    <cofactor evidence="1">
        <name>FAD</name>
        <dbReference type="ChEBI" id="CHEBI:57692"/>
    </cofactor>
</comment>
<organism evidence="9">
    <name type="scientific">Grosmannia clavigera (strain kw1407 / UAMH 11150)</name>
    <name type="common">Blue stain fungus</name>
    <name type="synonym">Graphiocladiella clavigera</name>
    <dbReference type="NCBI Taxonomy" id="655863"/>
    <lineage>
        <taxon>Eukaryota</taxon>
        <taxon>Fungi</taxon>
        <taxon>Dikarya</taxon>
        <taxon>Ascomycota</taxon>
        <taxon>Pezizomycotina</taxon>
        <taxon>Sordariomycetes</taxon>
        <taxon>Sordariomycetidae</taxon>
        <taxon>Ophiostomatales</taxon>
        <taxon>Ophiostomataceae</taxon>
        <taxon>Leptographium</taxon>
    </lineage>
</organism>
<protein>
    <submittedName>
        <fullName evidence="8">Glucooligosaccharide oxidase</fullName>
    </submittedName>
</protein>
<dbReference type="HOGENOM" id="CLU_018354_10_1_1"/>
<dbReference type="InterPro" id="IPR036318">
    <property type="entry name" value="FAD-bd_PCMH-like_sf"/>
</dbReference>
<dbReference type="GO" id="GO:0071949">
    <property type="term" value="F:FAD binding"/>
    <property type="evidence" value="ECO:0007669"/>
    <property type="project" value="InterPro"/>
</dbReference>
<dbReference type="InterPro" id="IPR006094">
    <property type="entry name" value="Oxid_FAD_bind_N"/>
</dbReference>
<dbReference type="PROSITE" id="PS51387">
    <property type="entry name" value="FAD_PCMH"/>
    <property type="match status" value="1"/>
</dbReference>
<evidence type="ECO:0000256" key="4">
    <source>
        <dbReference type="ARBA" id="ARBA00022827"/>
    </source>
</evidence>
<name>F0XED9_GROCL</name>
<dbReference type="InterPro" id="IPR006093">
    <property type="entry name" value="Oxy_OxRdtase_FAD_BS"/>
</dbReference>
<dbReference type="AlphaFoldDB" id="F0XED9"/>
<gene>
    <name evidence="8" type="ORF">CMQ_564</name>
</gene>
<comment type="similarity">
    <text evidence="2">Belongs to the oxygen-dependent FAD-linked oxidoreductase family.</text>
</comment>
<evidence type="ECO:0000256" key="2">
    <source>
        <dbReference type="ARBA" id="ARBA00005466"/>
    </source>
</evidence>
<dbReference type="SUPFAM" id="SSF56176">
    <property type="entry name" value="FAD-binding/transporter-associated domain-like"/>
    <property type="match status" value="1"/>
</dbReference>
<reference evidence="8 9" key="1">
    <citation type="journal article" date="2011" name="Proc. Natl. Acad. Sci. U.S.A.">
        <title>Genome and transcriptome analyses of the mountain pine beetle-fungal symbiont Grosmannia clavigera, a lodgepole pine pathogen.</title>
        <authorList>
            <person name="DiGuistini S."/>
            <person name="Wang Y."/>
            <person name="Liao N.Y."/>
            <person name="Taylor G."/>
            <person name="Tanguay P."/>
            <person name="Feau N."/>
            <person name="Henrissat B."/>
            <person name="Chan S.K."/>
            <person name="Hesse-Orce U."/>
            <person name="Alamouti S.M."/>
            <person name="Tsui C.K.M."/>
            <person name="Docking R.T."/>
            <person name="Levasseur A."/>
            <person name="Haridas S."/>
            <person name="Robertson G."/>
            <person name="Birol I."/>
            <person name="Holt R.A."/>
            <person name="Marra M.A."/>
            <person name="Hamelin R.C."/>
            <person name="Hirst M."/>
            <person name="Jones S.J.M."/>
            <person name="Bohlmann J."/>
            <person name="Breuil C."/>
        </authorList>
    </citation>
    <scope>NUCLEOTIDE SEQUENCE [LARGE SCALE GENOMIC DNA]</scope>
    <source>
        <strain evidence="9">kw1407 / UAMH 11150</strain>
    </source>
</reference>
<dbReference type="GeneID" id="25978984"/>
<evidence type="ECO:0000256" key="6">
    <source>
        <dbReference type="SAM" id="SignalP"/>
    </source>
</evidence>
<evidence type="ECO:0000256" key="5">
    <source>
        <dbReference type="ARBA" id="ARBA00023002"/>
    </source>
</evidence>
<keyword evidence="6" id="KW-0732">Signal</keyword>
<dbReference type="Gene3D" id="3.30.465.10">
    <property type="match status" value="1"/>
</dbReference>
<dbReference type="Pfam" id="PF08031">
    <property type="entry name" value="BBE"/>
    <property type="match status" value="1"/>
</dbReference>
<dbReference type="PANTHER" id="PTHR42973">
    <property type="entry name" value="BINDING OXIDOREDUCTASE, PUTATIVE (AFU_ORTHOLOGUE AFUA_1G17690)-RELATED"/>
    <property type="match status" value="1"/>
</dbReference>
<sequence length="489" mass="52953">MKYSAILTISWALATSVAGAAIDDCLFNSSVPVDPKGSTVWYEDVSAFNTRVQYQPAAIVLPRTVADVQAAVACAARLGVKVNPKGGGHSYGSFGLGGENGHLVIEMDRWDNVTLDTTTNIATIQAGARLGHVFTELLNQGGRAISHGTCPAVGVGGHSLHGGFGFSSFTHGLALDWMVGADVVLANSSVVRCSATENTDLFWALRGAGSSFGVVTTFYFNTFAAPAKTTVFQASLPWNASSCSKGWADLQDWIVSGGQPKEMNMRVFGMQSFTQLHGLYHGDKAALMQAIQPLMDKLGTSLYQADETDWYNGFLAYDDSKTVDITNSESRNDTFYANSLMTQAMPPAAMQDACSYWFSEGAANSRPWFIIIDMFGGKNGYITNTPVSETSFAHRDKLYLYNFYDRVDSGTYPEDGFGFVKGWTEAFTRQLAAGSYGKYANYVDPAMDRTSAEQAYYGDSLSRLQLIKAAVDPNQVFDYPQAVVPAFTS</sequence>
<dbReference type="InterPro" id="IPR050416">
    <property type="entry name" value="FAD-linked_Oxidoreductase"/>
</dbReference>
<keyword evidence="3" id="KW-0285">Flavoprotein</keyword>
<dbReference type="Gene3D" id="3.40.462.20">
    <property type="match status" value="1"/>
</dbReference>